<dbReference type="PANTHER" id="PTHR24220">
    <property type="entry name" value="IMPORT ATP-BINDING PROTEIN"/>
    <property type="match status" value="1"/>
</dbReference>
<dbReference type="SUPFAM" id="SSF52540">
    <property type="entry name" value="P-loop containing nucleoside triphosphate hydrolases"/>
    <property type="match status" value="1"/>
</dbReference>
<organism evidence="4 6">
    <name type="scientific">Catenibacterium mitsuokai</name>
    <dbReference type="NCBI Taxonomy" id="100886"/>
    <lineage>
        <taxon>Bacteria</taxon>
        <taxon>Bacillati</taxon>
        <taxon>Bacillota</taxon>
        <taxon>Erysipelotrichia</taxon>
        <taxon>Erysipelotrichales</taxon>
        <taxon>Coprobacillaceae</taxon>
        <taxon>Catenibacterium</taxon>
    </lineage>
</organism>
<gene>
    <name evidence="4" type="ORF">KSV97_10235</name>
    <name evidence="5" type="ORF">KSW06_10170</name>
</gene>
<dbReference type="GO" id="GO:0016887">
    <property type="term" value="F:ATP hydrolysis activity"/>
    <property type="evidence" value="ECO:0007669"/>
    <property type="project" value="InterPro"/>
</dbReference>
<keyword evidence="7" id="KW-1185">Reference proteome</keyword>
<keyword evidence="1" id="KW-0547">Nucleotide-binding</keyword>
<sequence length="198" mass="22795">MSLKVSHLYKSYDKPIIQDFSYTFEDNHIYAITGPSGCGKTTLLYLLGFLEKKDQGSILIDDKEPKSIQKLYKHTIGFLFQNYALIENETIEQNLKMILKKDQYSLIPEVLKQVGIETPITQKIYKLSGGQQQRIALARLLLHDTKIILCDEPTGNLDKENRDIVFDILYKLSRKGKIVIMVTHDLELASRCDEEIKL</sequence>
<dbReference type="Pfam" id="PF00005">
    <property type="entry name" value="ABC_tran"/>
    <property type="match status" value="1"/>
</dbReference>
<dbReference type="RefSeq" id="WP_022424294.1">
    <property type="nucleotide sequence ID" value="NZ_CAXVKV010000024.1"/>
</dbReference>
<dbReference type="EMBL" id="JAHOEL010000091">
    <property type="protein sequence ID" value="MBV3393601.1"/>
    <property type="molecule type" value="Genomic_DNA"/>
</dbReference>
<evidence type="ECO:0000313" key="5">
    <source>
        <dbReference type="EMBL" id="MBV3393601.1"/>
    </source>
</evidence>
<evidence type="ECO:0000313" key="6">
    <source>
        <dbReference type="Proteomes" id="UP001196408"/>
    </source>
</evidence>
<dbReference type="PROSITE" id="PS50893">
    <property type="entry name" value="ABC_TRANSPORTER_2"/>
    <property type="match status" value="1"/>
</dbReference>
<dbReference type="InterPro" id="IPR027417">
    <property type="entry name" value="P-loop_NTPase"/>
</dbReference>
<comment type="caution">
    <text evidence="4">The sequence shown here is derived from an EMBL/GenBank/DDBJ whole genome shotgun (WGS) entry which is preliminary data.</text>
</comment>
<dbReference type="Gene3D" id="3.40.50.300">
    <property type="entry name" value="P-loop containing nucleotide triphosphate hydrolases"/>
    <property type="match status" value="1"/>
</dbReference>
<dbReference type="PANTHER" id="PTHR24220:SF86">
    <property type="entry name" value="ABC TRANSPORTER ABCH.1"/>
    <property type="match status" value="1"/>
</dbReference>
<protein>
    <submittedName>
        <fullName evidence="4">ATP-binding cassette domain-containing protein</fullName>
    </submittedName>
</protein>
<name>A0AAW4N0E5_9FIRM</name>
<dbReference type="GO" id="GO:0005886">
    <property type="term" value="C:plasma membrane"/>
    <property type="evidence" value="ECO:0007669"/>
    <property type="project" value="TreeGrafter"/>
</dbReference>
<proteinExistence type="predicted"/>
<dbReference type="InterPro" id="IPR003439">
    <property type="entry name" value="ABC_transporter-like_ATP-bd"/>
</dbReference>
<evidence type="ECO:0000256" key="1">
    <source>
        <dbReference type="ARBA" id="ARBA00022741"/>
    </source>
</evidence>
<evidence type="ECO:0000313" key="4">
    <source>
        <dbReference type="EMBL" id="MBV3383577.1"/>
    </source>
</evidence>
<dbReference type="EMBL" id="JAHOEF010000092">
    <property type="protein sequence ID" value="MBV3383577.1"/>
    <property type="molecule type" value="Genomic_DNA"/>
</dbReference>
<dbReference type="Proteomes" id="UP001196408">
    <property type="component" value="Unassembled WGS sequence"/>
</dbReference>
<dbReference type="InterPro" id="IPR017871">
    <property type="entry name" value="ABC_transporter-like_CS"/>
</dbReference>
<keyword evidence="2 4" id="KW-0067">ATP-binding</keyword>
<feature type="domain" description="ABC transporter" evidence="3">
    <location>
        <begin position="3"/>
        <end position="198"/>
    </location>
</feature>
<evidence type="ECO:0000259" key="3">
    <source>
        <dbReference type="PROSITE" id="PS50893"/>
    </source>
</evidence>
<dbReference type="PROSITE" id="PS00211">
    <property type="entry name" value="ABC_TRANSPORTER_1"/>
    <property type="match status" value="1"/>
</dbReference>
<dbReference type="GO" id="GO:0005524">
    <property type="term" value="F:ATP binding"/>
    <property type="evidence" value="ECO:0007669"/>
    <property type="project" value="UniProtKB-KW"/>
</dbReference>
<accession>A0AAW4N0E5</accession>
<dbReference type="AlphaFoldDB" id="A0AAW4N0E5"/>
<dbReference type="GO" id="GO:0022857">
    <property type="term" value="F:transmembrane transporter activity"/>
    <property type="evidence" value="ECO:0007669"/>
    <property type="project" value="TreeGrafter"/>
</dbReference>
<evidence type="ECO:0000313" key="7">
    <source>
        <dbReference type="Proteomes" id="UP001197492"/>
    </source>
</evidence>
<dbReference type="Proteomes" id="UP001197492">
    <property type="component" value="Unassembled WGS sequence"/>
</dbReference>
<dbReference type="InterPro" id="IPR015854">
    <property type="entry name" value="ABC_transpr_LolD-like"/>
</dbReference>
<evidence type="ECO:0000256" key="2">
    <source>
        <dbReference type="ARBA" id="ARBA00022840"/>
    </source>
</evidence>
<dbReference type="InterPro" id="IPR003593">
    <property type="entry name" value="AAA+_ATPase"/>
</dbReference>
<dbReference type="SMART" id="SM00382">
    <property type="entry name" value="AAA"/>
    <property type="match status" value="1"/>
</dbReference>
<reference evidence="4 7" key="1">
    <citation type="submission" date="2021-06" db="EMBL/GenBank/DDBJ databases">
        <title>Collection of gut derived symbiotic bacterial strains cultured from healthy donors.</title>
        <authorList>
            <person name="Lin H."/>
            <person name="Littmann E."/>
            <person name="Pamer E.G."/>
        </authorList>
    </citation>
    <scope>NUCLEOTIDE SEQUENCE</scope>
    <source>
        <strain evidence="5 7">MSK.21.70</strain>
        <strain evidence="4">MSK.21.82</strain>
    </source>
</reference>